<keyword evidence="1" id="KW-1133">Transmembrane helix</keyword>
<evidence type="ECO:0000313" key="2">
    <source>
        <dbReference type="EMBL" id="MYD92073.1"/>
    </source>
</evidence>
<reference evidence="2" key="1">
    <citation type="submission" date="2019-09" db="EMBL/GenBank/DDBJ databases">
        <title>Characterisation of the sponge microbiome using genome-centric metagenomics.</title>
        <authorList>
            <person name="Engelberts J.P."/>
            <person name="Robbins S.J."/>
            <person name="De Goeij J.M."/>
            <person name="Aranda M."/>
            <person name="Bell S.C."/>
            <person name="Webster N.S."/>
        </authorList>
    </citation>
    <scope>NUCLEOTIDE SEQUENCE</scope>
    <source>
        <strain evidence="2">SB0662_bin_9</strain>
    </source>
</reference>
<protein>
    <submittedName>
        <fullName evidence="2">Uncharacterized protein</fullName>
    </submittedName>
</protein>
<organism evidence="2">
    <name type="scientific">Caldilineaceae bacterium SB0662_bin_9</name>
    <dbReference type="NCBI Taxonomy" id="2605258"/>
    <lineage>
        <taxon>Bacteria</taxon>
        <taxon>Bacillati</taxon>
        <taxon>Chloroflexota</taxon>
        <taxon>Caldilineae</taxon>
        <taxon>Caldilineales</taxon>
        <taxon>Caldilineaceae</taxon>
    </lineage>
</organism>
<comment type="caution">
    <text evidence="2">The sequence shown here is derived from an EMBL/GenBank/DDBJ whole genome shotgun (WGS) entry which is preliminary data.</text>
</comment>
<dbReference type="Pfam" id="PF07949">
    <property type="entry name" value="YbbR"/>
    <property type="match status" value="1"/>
</dbReference>
<dbReference type="InterPro" id="IPR012505">
    <property type="entry name" value="YbbR"/>
</dbReference>
<keyword evidence="1" id="KW-0812">Transmembrane</keyword>
<keyword evidence="1" id="KW-0472">Membrane</keyword>
<dbReference type="PANTHER" id="PTHR37804">
    <property type="entry name" value="CDAA REGULATORY PROTEIN CDAR"/>
    <property type="match status" value="1"/>
</dbReference>
<feature type="transmembrane region" description="Helical" evidence="1">
    <location>
        <begin position="12"/>
        <end position="30"/>
    </location>
</feature>
<name>A0A6B1DZN9_9CHLR</name>
<dbReference type="AlphaFoldDB" id="A0A6B1DZN9"/>
<sequence length="453" mass="49185">MRPIASRWVLRLLRMLVALLASVFVWLIIISQQDPMIVRTIANVPVPCPDLQDTDLQCADVNATLTIRVRSPQSRWADLQPPYAQYLEVLLRPADEEHELTSGVPRFLCDAASREPSLQVLSVRASTAPAGAACAVDIALQSSPEVLAEALALQEQSSLFPVTLVRVGDLPDGYVLEGTTLNTTHTMITGPQEDLTRLDRAVAYLPFYSTAFTINAGSFELPLSVQAVDSNGNALTALTADPGIVLATVRYSSLPNTRRVRVILEPSATVAAGYSLEEVRTDPEFLLLRGPRDVLESVPDPLPLNPEEPVKPLTRTTTVVASVDVPEGATTNTAEVAFVIAVDHVILDNTQKARAVCQVEHPDLVYEFTPLFMHLRGPFEAFEQLYAMEAAGEFAWLALFDCPAEQGTWELAPVRFVFADPAVESSSLITLVSHDPAQAEVVASLRSALVPSS</sequence>
<accession>A0A6B1DZN9</accession>
<dbReference type="PANTHER" id="PTHR37804:SF1">
    <property type="entry name" value="CDAA REGULATORY PROTEIN CDAR"/>
    <property type="match status" value="1"/>
</dbReference>
<proteinExistence type="predicted"/>
<dbReference type="InterPro" id="IPR053154">
    <property type="entry name" value="c-di-AMP_regulator"/>
</dbReference>
<dbReference type="EMBL" id="VXPY01000122">
    <property type="protein sequence ID" value="MYD92073.1"/>
    <property type="molecule type" value="Genomic_DNA"/>
</dbReference>
<evidence type="ECO:0000256" key="1">
    <source>
        <dbReference type="SAM" id="Phobius"/>
    </source>
</evidence>
<gene>
    <name evidence="2" type="ORF">F4Y08_17370</name>
</gene>